<evidence type="ECO:0000256" key="1">
    <source>
        <dbReference type="ARBA" id="ARBA00004123"/>
    </source>
</evidence>
<evidence type="ECO:0000256" key="2">
    <source>
        <dbReference type="ARBA" id="ARBA00022723"/>
    </source>
</evidence>
<dbReference type="PROSITE" id="PS50157">
    <property type="entry name" value="ZINC_FINGER_C2H2_2"/>
    <property type="match status" value="2"/>
</dbReference>
<dbReference type="FunFam" id="3.30.160.60:FF:000744">
    <property type="entry name" value="zinc finger E-box-binding homeobox 1"/>
    <property type="match status" value="1"/>
</dbReference>
<evidence type="ECO:0000256" key="7">
    <source>
        <dbReference type="ARBA" id="ARBA00023163"/>
    </source>
</evidence>
<dbReference type="GO" id="GO:0005737">
    <property type="term" value="C:cytoplasm"/>
    <property type="evidence" value="ECO:0007669"/>
    <property type="project" value="TreeGrafter"/>
</dbReference>
<evidence type="ECO:0000256" key="4">
    <source>
        <dbReference type="ARBA" id="ARBA00022771"/>
    </source>
</evidence>
<dbReference type="GO" id="GO:0000433">
    <property type="term" value="P:carbon catabolite repression of transcription from RNA polymerase II promoter by glucose"/>
    <property type="evidence" value="ECO:0007669"/>
    <property type="project" value="TreeGrafter"/>
</dbReference>
<evidence type="ECO:0000256" key="5">
    <source>
        <dbReference type="ARBA" id="ARBA00022833"/>
    </source>
</evidence>
<evidence type="ECO:0000313" key="12">
    <source>
        <dbReference type="Proteomes" id="UP000193498"/>
    </source>
</evidence>
<dbReference type="InterPro" id="IPR051007">
    <property type="entry name" value="creA/MIG_C2H2-ZnF"/>
</dbReference>
<dbReference type="Pfam" id="PF00096">
    <property type="entry name" value="zf-C2H2"/>
    <property type="match status" value="2"/>
</dbReference>
<feature type="domain" description="C2H2-type" evidence="10">
    <location>
        <begin position="8"/>
        <end position="35"/>
    </location>
</feature>
<dbReference type="GO" id="GO:0008270">
    <property type="term" value="F:zinc ion binding"/>
    <property type="evidence" value="ECO:0007669"/>
    <property type="project" value="UniProtKB-KW"/>
</dbReference>
<dbReference type="AlphaFoldDB" id="A0A1Y1XF24"/>
<evidence type="ECO:0000256" key="9">
    <source>
        <dbReference type="PROSITE-ProRule" id="PRU00042"/>
    </source>
</evidence>
<keyword evidence="5" id="KW-0862">Zinc</keyword>
<proteinExistence type="predicted"/>
<dbReference type="OrthoDB" id="8922241at2759"/>
<dbReference type="SMART" id="SM00355">
    <property type="entry name" value="ZnF_C2H2"/>
    <property type="match status" value="2"/>
</dbReference>
<dbReference type="Gene3D" id="3.30.160.60">
    <property type="entry name" value="Classic Zinc Finger"/>
    <property type="match status" value="2"/>
</dbReference>
<evidence type="ECO:0000259" key="10">
    <source>
        <dbReference type="PROSITE" id="PS50157"/>
    </source>
</evidence>
<comment type="subcellular location">
    <subcellularLocation>
        <location evidence="1">Nucleus</location>
    </subcellularLocation>
</comment>
<comment type="caution">
    <text evidence="11">The sequence shown here is derived from an EMBL/GenBank/DDBJ whole genome shotgun (WGS) entry which is preliminary data.</text>
</comment>
<dbReference type="PANTHER" id="PTHR47428">
    <property type="entry name" value="REGULATORY PROTEIN MIG1-RELATED"/>
    <property type="match status" value="1"/>
</dbReference>
<dbReference type="SUPFAM" id="SSF57667">
    <property type="entry name" value="beta-beta-alpha zinc fingers"/>
    <property type="match status" value="1"/>
</dbReference>
<keyword evidence="6" id="KW-0805">Transcription regulation</keyword>
<dbReference type="GO" id="GO:0000978">
    <property type="term" value="F:RNA polymerase II cis-regulatory region sequence-specific DNA binding"/>
    <property type="evidence" value="ECO:0007669"/>
    <property type="project" value="TreeGrafter"/>
</dbReference>
<reference evidence="11 12" key="1">
    <citation type="submission" date="2016-07" db="EMBL/GenBank/DDBJ databases">
        <title>Pervasive Adenine N6-methylation of Active Genes in Fungi.</title>
        <authorList>
            <consortium name="DOE Joint Genome Institute"/>
            <person name="Mondo S.J."/>
            <person name="Dannebaum R.O."/>
            <person name="Kuo R.C."/>
            <person name="Labutti K."/>
            <person name="Haridas S."/>
            <person name="Kuo A."/>
            <person name="Salamov A."/>
            <person name="Ahrendt S.R."/>
            <person name="Lipzen A."/>
            <person name="Sullivan W."/>
            <person name="Andreopoulos W.B."/>
            <person name="Clum A."/>
            <person name="Lindquist E."/>
            <person name="Daum C."/>
            <person name="Ramamoorthy G.K."/>
            <person name="Gryganskyi A."/>
            <person name="Culley D."/>
            <person name="Magnuson J.K."/>
            <person name="James T.Y."/>
            <person name="O'Malley M.A."/>
            <person name="Stajich J.E."/>
            <person name="Spatafora J.W."/>
            <person name="Visel A."/>
            <person name="Grigoriev I.V."/>
        </authorList>
    </citation>
    <scope>NUCLEOTIDE SEQUENCE [LARGE SCALE GENOMIC DNA]</scope>
    <source>
        <strain evidence="11 12">CBS 931.73</strain>
    </source>
</reference>
<keyword evidence="4 9" id="KW-0863">Zinc-finger</keyword>
<keyword evidence="3" id="KW-0677">Repeat</keyword>
<name>A0A1Y1XF24_9FUNG</name>
<protein>
    <recommendedName>
        <fullName evidence="10">C2H2-type domain-containing protein</fullName>
    </recommendedName>
</protein>
<dbReference type="InterPro" id="IPR036236">
    <property type="entry name" value="Znf_C2H2_sf"/>
</dbReference>
<evidence type="ECO:0000256" key="3">
    <source>
        <dbReference type="ARBA" id="ARBA00022737"/>
    </source>
</evidence>
<accession>A0A1Y1XF24</accession>
<keyword evidence="8" id="KW-0539">Nucleus</keyword>
<dbReference type="EMBL" id="MCFE01000613">
    <property type="protein sequence ID" value="ORX84359.1"/>
    <property type="molecule type" value="Genomic_DNA"/>
</dbReference>
<dbReference type="STRING" id="1314790.A0A1Y1XF24"/>
<dbReference type="GO" id="GO:0005634">
    <property type="term" value="C:nucleus"/>
    <property type="evidence" value="ECO:0007669"/>
    <property type="project" value="UniProtKB-SubCell"/>
</dbReference>
<feature type="non-terminal residue" evidence="11">
    <location>
        <position position="58"/>
    </location>
</feature>
<evidence type="ECO:0000256" key="8">
    <source>
        <dbReference type="ARBA" id="ARBA00023242"/>
    </source>
</evidence>
<keyword evidence="2" id="KW-0479">Metal-binding</keyword>
<feature type="domain" description="C2H2-type" evidence="10">
    <location>
        <begin position="36"/>
        <end position="58"/>
    </location>
</feature>
<keyword evidence="7" id="KW-0804">Transcription</keyword>
<keyword evidence="12" id="KW-1185">Reference proteome</keyword>
<dbReference type="InterPro" id="IPR013087">
    <property type="entry name" value="Znf_C2H2_type"/>
</dbReference>
<evidence type="ECO:0000256" key="6">
    <source>
        <dbReference type="ARBA" id="ARBA00023015"/>
    </source>
</evidence>
<dbReference type="InParanoid" id="A0A1Y1XF24"/>
<sequence length="58" mass="6820">MASNFQTYACPRCSKIFLRSDNLSRHIKTHTGEKPYHCKFSTCGKQFSRSDELKRHLK</sequence>
<dbReference type="PROSITE" id="PS00028">
    <property type="entry name" value="ZINC_FINGER_C2H2_1"/>
    <property type="match status" value="1"/>
</dbReference>
<dbReference type="PANTHER" id="PTHR47428:SF2">
    <property type="entry name" value="ZINC FINGER PROTEIN RSV1"/>
    <property type="match status" value="1"/>
</dbReference>
<gene>
    <name evidence="11" type="ORF">K493DRAFT_239286</name>
</gene>
<organism evidence="11 12">
    <name type="scientific">Basidiobolus meristosporus CBS 931.73</name>
    <dbReference type="NCBI Taxonomy" id="1314790"/>
    <lineage>
        <taxon>Eukaryota</taxon>
        <taxon>Fungi</taxon>
        <taxon>Fungi incertae sedis</taxon>
        <taxon>Zoopagomycota</taxon>
        <taxon>Entomophthoromycotina</taxon>
        <taxon>Basidiobolomycetes</taxon>
        <taxon>Basidiobolales</taxon>
        <taxon>Basidiobolaceae</taxon>
        <taxon>Basidiobolus</taxon>
    </lineage>
</organism>
<evidence type="ECO:0000313" key="11">
    <source>
        <dbReference type="EMBL" id="ORX84359.1"/>
    </source>
</evidence>
<dbReference type="Proteomes" id="UP000193498">
    <property type="component" value="Unassembled WGS sequence"/>
</dbReference>
<dbReference type="FunFam" id="3.30.160.60:FF:000690">
    <property type="entry name" value="Zinc finger protein 354C"/>
    <property type="match status" value="1"/>
</dbReference>